<name>D6TGI1_KTERA</name>
<keyword evidence="1" id="KW-0812">Transmembrane</keyword>
<evidence type="ECO:0000256" key="1">
    <source>
        <dbReference type="SAM" id="Phobius"/>
    </source>
</evidence>
<feature type="transmembrane region" description="Helical" evidence="1">
    <location>
        <begin position="32"/>
        <end position="55"/>
    </location>
</feature>
<feature type="transmembrane region" description="Helical" evidence="1">
    <location>
        <begin position="151"/>
        <end position="172"/>
    </location>
</feature>
<evidence type="ECO:0000313" key="2">
    <source>
        <dbReference type="EMBL" id="EFH90693.1"/>
    </source>
</evidence>
<organism evidence="2 3">
    <name type="scientific">Ktedonobacter racemifer DSM 44963</name>
    <dbReference type="NCBI Taxonomy" id="485913"/>
    <lineage>
        <taxon>Bacteria</taxon>
        <taxon>Bacillati</taxon>
        <taxon>Chloroflexota</taxon>
        <taxon>Ktedonobacteria</taxon>
        <taxon>Ktedonobacterales</taxon>
        <taxon>Ktedonobacteraceae</taxon>
        <taxon>Ktedonobacter</taxon>
    </lineage>
</organism>
<gene>
    <name evidence="2" type="ORF">Krac_12326</name>
</gene>
<reference evidence="2 3" key="1">
    <citation type="journal article" date="2011" name="Stand. Genomic Sci.">
        <title>Non-contiguous finished genome sequence and contextual data of the filamentous soil bacterium Ktedonobacter racemifer type strain (SOSP1-21).</title>
        <authorList>
            <person name="Chang Y.J."/>
            <person name="Land M."/>
            <person name="Hauser L."/>
            <person name="Chertkov O."/>
            <person name="Del Rio T.G."/>
            <person name="Nolan M."/>
            <person name="Copeland A."/>
            <person name="Tice H."/>
            <person name="Cheng J.F."/>
            <person name="Lucas S."/>
            <person name="Han C."/>
            <person name="Goodwin L."/>
            <person name="Pitluck S."/>
            <person name="Ivanova N."/>
            <person name="Ovchinikova G."/>
            <person name="Pati A."/>
            <person name="Chen A."/>
            <person name="Palaniappan K."/>
            <person name="Mavromatis K."/>
            <person name="Liolios K."/>
            <person name="Brettin T."/>
            <person name="Fiebig A."/>
            <person name="Rohde M."/>
            <person name="Abt B."/>
            <person name="Goker M."/>
            <person name="Detter J.C."/>
            <person name="Woyke T."/>
            <person name="Bristow J."/>
            <person name="Eisen J.A."/>
            <person name="Markowitz V."/>
            <person name="Hugenholtz P."/>
            <person name="Kyrpides N.C."/>
            <person name="Klenk H.P."/>
            <person name="Lapidus A."/>
        </authorList>
    </citation>
    <scope>NUCLEOTIDE SEQUENCE [LARGE SCALE GENOMIC DNA]</scope>
    <source>
        <strain evidence="3">DSM 44963</strain>
    </source>
</reference>
<dbReference type="InParanoid" id="D6TGI1"/>
<sequence>MELLDFTILVLSFVIVVFLAAILFIRPSRAVLIASLLGGLVLALINVLFDVIAAYTNFWHYVFTAPKPSQRFPWNIDPQAFYHLVTHFPVTYYISTGLVYGSIVYLLIWRFEKGPKAWFAKLLLFGIPLFCILRDVYGAATHTAYLHWDSVSGIVLTVLLWPIAFYAGYLLFKKLAPSHQIVEAQRQEEEEREAARIQALKAASSQQ</sequence>
<feature type="transmembrane region" description="Helical" evidence="1">
    <location>
        <begin position="118"/>
        <end position="139"/>
    </location>
</feature>
<proteinExistence type="predicted"/>
<keyword evidence="1" id="KW-1133">Transmembrane helix</keyword>
<accession>D6TGI1</accession>
<keyword evidence="1" id="KW-0472">Membrane</keyword>
<keyword evidence="3" id="KW-1185">Reference proteome</keyword>
<protein>
    <submittedName>
        <fullName evidence="2">Uncharacterized protein</fullName>
    </submittedName>
</protein>
<dbReference type="RefSeq" id="WP_007908262.1">
    <property type="nucleotide sequence ID" value="NZ_ADVG01000001.1"/>
</dbReference>
<dbReference type="OrthoDB" id="156595at2"/>
<feature type="transmembrane region" description="Helical" evidence="1">
    <location>
        <begin position="90"/>
        <end position="111"/>
    </location>
</feature>
<evidence type="ECO:0000313" key="3">
    <source>
        <dbReference type="Proteomes" id="UP000004508"/>
    </source>
</evidence>
<dbReference type="EMBL" id="ADVG01000001">
    <property type="protein sequence ID" value="EFH90693.1"/>
    <property type="molecule type" value="Genomic_DNA"/>
</dbReference>
<feature type="transmembrane region" description="Helical" evidence="1">
    <location>
        <begin position="6"/>
        <end position="25"/>
    </location>
</feature>
<dbReference type="AlphaFoldDB" id="D6TGI1"/>
<comment type="caution">
    <text evidence="2">The sequence shown here is derived from an EMBL/GenBank/DDBJ whole genome shotgun (WGS) entry which is preliminary data.</text>
</comment>
<dbReference type="Proteomes" id="UP000004508">
    <property type="component" value="Unassembled WGS sequence"/>
</dbReference>